<dbReference type="InterPro" id="IPR010982">
    <property type="entry name" value="Lambda_DNA-bd_dom_sf"/>
</dbReference>
<evidence type="ECO:0000256" key="1">
    <source>
        <dbReference type="ARBA" id="ARBA00023015"/>
    </source>
</evidence>
<dbReference type="InterPro" id="IPR028082">
    <property type="entry name" value="Peripla_BP_I"/>
</dbReference>
<sequence length="392" mass="41276">MRASRRPGPGAHDVTRTILRGPTIAAHEPPVEPPPAARTGRRVPARRPTMKDIARRAGVSESAVSFALNDRPGVSETTRSRVRRVADQLGWRASTAARALSGEGAATVGLVLARPASSLGIESFFLQLVSGIQEVLSERHLGLLFRVVAGAEEECAVYRRWWAEQRVDGVIVVDPRIGDPRPALLDSLGLPAVVVGGREVDREPQEPVPYPVISTVRVDDAAAMGAIVEHLAGLGHRRVVHVAGLAGLAHTTRRVASLRAGAASLGMSAVRSVTTDYSEGQGAEATRLALAGPEPPTAIIYDNDVMAVAGAGVALGMGLSVPRDLSVVAWEDSALCRATHPRLTALDRDATAFGRRAAEELVGLLGGRPARDVAQPTPELVVRDSTAPPLRG</sequence>
<name>A0A239M384_9ACTN</name>
<dbReference type="AlphaFoldDB" id="A0A239M384"/>
<keyword evidence="2" id="KW-0238">DNA-binding</keyword>
<dbReference type="EMBL" id="FZOF01000022">
    <property type="protein sequence ID" value="SNT37085.1"/>
    <property type="molecule type" value="Genomic_DNA"/>
</dbReference>
<dbReference type="CDD" id="cd06267">
    <property type="entry name" value="PBP1_LacI_sugar_binding-like"/>
    <property type="match status" value="1"/>
</dbReference>
<dbReference type="GO" id="GO:0000976">
    <property type="term" value="F:transcription cis-regulatory region binding"/>
    <property type="evidence" value="ECO:0007669"/>
    <property type="project" value="TreeGrafter"/>
</dbReference>
<dbReference type="PROSITE" id="PS50932">
    <property type="entry name" value="HTH_LACI_2"/>
    <property type="match status" value="1"/>
</dbReference>
<dbReference type="PROSITE" id="PS00356">
    <property type="entry name" value="HTH_LACI_1"/>
    <property type="match status" value="1"/>
</dbReference>
<evidence type="ECO:0000256" key="3">
    <source>
        <dbReference type="ARBA" id="ARBA00023163"/>
    </source>
</evidence>
<dbReference type="PANTHER" id="PTHR30146:SF155">
    <property type="entry name" value="ALANINE RACEMASE"/>
    <property type="match status" value="1"/>
</dbReference>
<gene>
    <name evidence="6" type="ORF">SAMN05216252_122123</name>
</gene>
<evidence type="ECO:0000259" key="5">
    <source>
        <dbReference type="PROSITE" id="PS50932"/>
    </source>
</evidence>
<dbReference type="CDD" id="cd01392">
    <property type="entry name" value="HTH_LacI"/>
    <property type="match status" value="1"/>
</dbReference>
<evidence type="ECO:0000256" key="4">
    <source>
        <dbReference type="SAM" id="MobiDB-lite"/>
    </source>
</evidence>
<organism evidence="6 7">
    <name type="scientific">Actinacidiphila glaucinigra</name>
    <dbReference type="NCBI Taxonomy" id="235986"/>
    <lineage>
        <taxon>Bacteria</taxon>
        <taxon>Bacillati</taxon>
        <taxon>Actinomycetota</taxon>
        <taxon>Actinomycetes</taxon>
        <taxon>Kitasatosporales</taxon>
        <taxon>Streptomycetaceae</taxon>
        <taxon>Actinacidiphila</taxon>
    </lineage>
</organism>
<reference evidence="6 7" key="1">
    <citation type="submission" date="2017-06" db="EMBL/GenBank/DDBJ databases">
        <authorList>
            <person name="Kim H.J."/>
            <person name="Triplett B.A."/>
        </authorList>
    </citation>
    <scope>NUCLEOTIDE SEQUENCE [LARGE SCALE GENOMIC DNA]</scope>
    <source>
        <strain evidence="6 7">CGMCC 4.1858</strain>
    </source>
</reference>
<keyword evidence="3" id="KW-0804">Transcription</keyword>
<dbReference type="SUPFAM" id="SSF53822">
    <property type="entry name" value="Periplasmic binding protein-like I"/>
    <property type="match status" value="1"/>
</dbReference>
<dbReference type="Pfam" id="PF00356">
    <property type="entry name" value="LacI"/>
    <property type="match status" value="1"/>
</dbReference>
<dbReference type="Proteomes" id="UP000198280">
    <property type="component" value="Unassembled WGS sequence"/>
</dbReference>
<dbReference type="InterPro" id="IPR000843">
    <property type="entry name" value="HTH_LacI"/>
</dbReference>
<feature type="domain" description="HTH lacI-type" evidence="5">
    <location>
        <begin position="48"/>
        <end position="102"/>
    </location>
</feature>
<keyword evidence="1" id="KW-0805">Transcription regulation</keyword>
<evidence type="ECO:0000313" key="6">
    <source>
        <dbReference type="EMBL" id="SNT37085.1"/>
    </source>
</evidence>
<dbReference type="GO" id="GO:0003700">
    <property type="term" value="F:DNA-binding transcription factor activity"/>
    <property type="evidence" value="ECO:0007669"/>
    <property type="project" value="TreeGrafter"/>
</dbReference>
<keyword evidence="7" id="KW-1185">Reference proteome</keyword>
<dbReference type="Gene3D" id="1.10.260.40">
    <property type="entry name" value="lambda repressor-like DNA-binding domains"/>
    <property type="match status" value="1"/>
</dbReference>
<evidence type="ECO:0000313" key="7">
    <source>
        <dbReference type="Proteomes" id="UP000198280"/>
    </source>
</evidence>
<dbReference type="Gene3D" id="3.40.50.2300">
    <property type="match status" value="2"/>
</dbReference>
<feature type="region of interest" description="Disordered" evidence="4">
    <location>
        <begin position="1"/>
        <end position="47"/>
    </location>
</feature>
<proteinExistence type="predicted"/>
<evidence type="ECO:0000256" key="2">
    <source>
        <dbReference type="ARBA" id="ARBA00023125"/>
    </source>
</evidence>
<dbReference type="SUPFAM" id="SSF47413">
    <property type="entry name" value="lambda repressor-like DNA-binding domains"/>
    <property type="match status" value="1"/>
</dbReference>
<dbReference type="InterPro" id="IPR046335">
    <property type="entry name" value="LacI/GalR-like_sensor"/>
</dbReference>
<dbReference type="PANTHER" id="PTHR30146">
    <property type="entry name" value="LACI-RELATED TRANSCRIPTIONAL REPRESSOR"/>
    <property type="match status" value="1"/>
</dbReference>
<dbReference type="SMART" id="SM00354">
    <property type="entry name" value="HTH_LACI"/>
    <property type="match status" value="1"/>
</dbReference>
<protein>
    <submittedName>
        <fullName evidence="6">Transcriptional regulator, LacI family</fullName>
    </submittedName>
</protein>
<accession>A0A239M384</accession>
<dbReference type="Pfam" id="PF13377">
    <property type="entry name" value="Peripla_BP_3"/>
    <property type="match status" value="1"/>
</dbReference>